<proteinExistence type="predicted"/>
<dbReference type="Proteomes" id="UP000612956">
    <property type="component" value="Unassembled WGS sequence"/>
</dbReference>
<reference evidence="1" key="1">
    <citation type="journal article" date="2014" name="Int. J. Syst. Evol. Microbiol.">
        <title>Complete genome sequence of Corynebacterium casei LMG S-19264T (=DSM 44701T), isolated from a smear-ripened cheese.</title>
        <authorList>
            <consortium name="US DOE Joint Genome Institute (JGI-PGF)"/>
            <person name="Walter F."/>
            <person name="Albersmeier A."/>
            <person name="Kalinowski J."/>
            <person name="Ruckert C."/>
        </authorList>
    </citation>
    <scope>NUCLEOTIDE SEQUENCE</scope>
    <source>
        <strain evidence="1">CGMCC 4.7278</strain>
    </source>
</reference>
<organism evidence="1 2">
    <name type="scientific">Nocardia camponoti</name>
    <dbReference type="NCBI Taxonomy" id="1616106"/>
    <lineage>
        <taxon>Bacteria</taxon>
        <taxon>Bacillati</taxon>
        <taxon>Actinomycetota</taxon>
        <taxon>Actinomycetes</taxon>
        <taxon>Mycobacteriales</taxon>
        <taxon>Nocardiaceae</taxon>
        <taxon>Nocardia</taxon>
    </lineage>
</organism>
<dbReference type="RefSeq" id="WP_188828823.1">
    <property type="nucleotide sequence ID" value="NZ_BMMW01000002.1"/>
</dbReference>
<comment type="caution">
    <text evidence="1">The sequence shown here is derived from an EMBL/GenBank/DDBJ whole genome shotgun (WGS) entry which is preliminary data.</text>
</comment>
<dbReference type="EMBL" id="BMMW01000002">
    <property type="protein sequence ID" value="GGK50178.1"/>
    <property type="molecule type" value="Genomic_DNA"/>
</dbReference>
<sequence>MFDPMGEVDRVLAAQVGWTWLDDHLLYACGVRAALRDGGTQALRPVATAIRTSPSEVCVGEAPGAWAVFRRPSPQPVAPAPVAPPVMPIAINTASAAVYASRGRYSARRAQTMQATAAYHQQRRAELTAVRLTWAAAQAAHYASAAAAAEQRRSMDARWIPEPAGSVTVTTDRFHLSNSHRSSPIPLADVERVELTRPDRLRCDFTDAAGTLHHLEIASPLAATMFLVAAHAHFPHHPQLLSGVWLPAGFEDRCAVVGKPCPRVR</sequence>
<keyword evidence="2" id="KW-1185">Reference proteome</keyword>
<protein>
    <submittedName>
        <fullName evidence="1">Uncharacterized protein</fullName>
    </submittedName>
</protein>
<reference evidence="1" key="2">
    <citation type="submission" date="2020-09" db="EMBL/GenBank/DDBJ databases">
        <authorList>
            <person name="Sun Q."/>
            <person name="Zhou Y."/>
        </authorList>
    </citation>
    <scope>NUCLEOTIDE SEQUENCE</scope>
    <source>
        <strain evidence="1">CGMCC 4.7278</strain>
    </source>
</reference>
<dbReference type="AlphaFoldDB" id="A0A917QI56"/>
<evidence type="ECO:0000313" key="2">
    <source>
        <dbReference type="Proteomes" id="UP000612956"/>
    </source>
</evidence>
<evidence type="ECO:0000313" key="1">
    <source>
        <dbReference type="EMBL" id="GGK50178.1"/>
    </source>
</evidence>
<gene>
    <name evidence="1" type="ORF">GCM10011591_22160</name>
</gene>
<name>A0A917QI56_9NOCA</name>
<accession>A0A917QI56</accession>